<comment type="caution">
    <text evidence="1">The sequence shown here is derived from an EMBL/GenBank/DDBJ whole genome shotgun (WGS) entry which is preliminary data.</text>
</comment>
<sequence>MRCRGNGIVDMSLVVRGVPPSDSNTGKLLPVSIDLEPGESYPLRISPYGQNLDYTLPVEWVETFPDYSLLLRVAGSARADDPFFTSLRGTTNFSYQLRTPATVTGRENELVWLGGGLDFSSFREDVAPLLEHCRAGNTNPMDREMGPAVEIAATPMATLLDVNLDFLPESQRQSFRRILEGERWSSESSPRLPLLTYFAFHQAYWERCATTSDVPMSFYMTTPLPKVRTIGIQDEDYASFVVSASVYPQVSRETYDNEIRNDFSFDVVTQRFDEAMERQKDAWLSVFAHHGCSGEVYDAFREAVSNNLPYLEYRNGSREVIVDFGGTSFDIRLPQPINLEMAREIAAAEMASVNNSLFTRDYPGQILRSIAVGNFALADRIEDEFIAAIVNPFVGNSENPILKLLKPLMEFESAMKRQSNIIAAYAVGRMHILGSCGEPTTSYQQDTVYWTEYTNGLGQYVSSSAESRKTDYASVPSKFDSIVRTHNSITTSAFLSSQMATIISRLSCDSSIRVQLEDNLIAYFNGSAPAHIRPISND</sequence>
<evidence type="ECO:0000313" key="2">
    <source>
        <dbReference type="Proteomes" id="UP000287336"/>
    </source>
</evidence>
<dbReference type="Proteomes" id="UP000287336">
    <property type="component" value="Unassembled WGS sequence"/>
</dbReference>
<dbReference type="EMBL" id="RZHG01000023">
    <property type="protein sequence ID" value="RUR28948.1"/>
    <property type="molecule type" value="Genomic_DNA"/>
</dbReference>
<dbReference type="AlphaFoldDB" id="A0A433KHK5"/>
<keyword evidence="2" id="KW-1185">Reference proteome</keyword>
<accession>A0A433KHK5</accession>
<gene>
    <name evidence="1" type="ORF">ELY33_13265</name>
</gene>
<dbReference type="OrthoDB" id="9255535at2"/>
<reference evidence="1 2" key="1">
    <citation type="submission" date="2018-12" db="EMBL/GenBank/DDBJ databases">
        <title>three novel Halomonas strain isolated from plants.</title>
        <authorList>
            <person name="Sun C."/>
        </authorList>
    </citation>
    <scope>NUCLEOTIDE SEQUENCE [LARGE SCALE GENOMIC DNA]</scope>
    <source>
        <strain evidence="1 2">DSM 19434</strain>
    </source>
</reference>
<organism evidence="1 2">
    <name type="scientific">Vreelandella andesensis</name>
    <dbReference type="NCBI Taxonomy" id="447567"/>
    <lineage>
        <taxon>Bacteria</taxon>
        <taxon>Pseudomonadati</taxon>
        <taxon>Pseudomonadota</taxon>
        <taxon>Gammaproteobacteria</taxon>
        <taxon>Oceanospirillales</taxon>
        <taxon>Halomonadaceae</taxon>
        <taxon>Vreelandella</taxon>
    </lineage>
</organism>
<evidence type="ECO:0000313" key="1">
    <source>
        <dbReference type="EMBL" id="RUR28948.1"/>
    </source>
</evidence>
<proteinExistence type="predicted"/>
<protein>
    <submittedName>
        <fullName evidence="1">Uncharacterized protein</fullName>
    </submittedName>
</protein>
<name>A0A433KHK5_9GAMM</name>